<keyword evidence="13" id="KW-1185">Reference proteome</keyword>
<evidence type="ECO:0000256" key="9">
    <source>
        <dbReference type="SAM" id="Phobius"/>
    </source>
</evidence>
<keyword evidence="2" id="KW-0813">Transport</keyword>
<dbReference type="Pfam" id="PF00664">
    <property type="entry name" value="ABC_membrane"/>
    <property type="match status" value="1"/>
</dbReference>
<keyword evidence="8 9" id="KW-0472">Membrane</keyword>
<dbReference type="PROSITE" id="PS50893">
    <property type="entry name" value="ABC_TRANSPORTER_2"/>
    <property type="match status" value="1"/>
</dbReference>
<dbReference type="GO" id="GO:0005886">
    <property type="term" value="C:plasma membrane"/>
    <property type="evidence" value="ECO:0007669"/>
    <property type="project" value="UniProtKB-SubCell"/>
</dbReference>
<feature type="transmembrane region" description="Helical" evidence="9">
    <location>
        <begin position="238"/>
        <end position="259"/>
    </location>
</feature>
<keyword evidence="5" id="KW-0547">Nucleotide-binding</keyword>
<dbReference type="InterPro" id="IPR003439">
    <property type="entry name" value="ABC_transporter-like_ATP-bd"/>
</dbReference>
<dbReference type="NCBIfam" id="TIGR02857">
    <property type="entry name" value="CydD"/>
    <property type="match status" value="1"/>
</dbReference>
<dbReference type="Gene3D" id="1.20.1560.10">
    <property type="entry name" value="ABC transporter type 1, transmembrane domain"/>
    <property type="match status" value="1"/>
</dbReference>
<dbReference type="Gene3D" id="3.40.50.300">
    <property type="entry name" value="P-loop containing nucleotide triphosphate hydrolases"/>
    <property type="match status" value="1"/>
</dbReference>
<dbReference type="FunFam" id="3.40.50.300:FF:000221">
    <property type="entry name" value="Multidrug ABC transporter ATP-binding protein"/>
    <property type="match status" value="1"/>
</dbReference>
<evidence type="ECO:0000256" key="5">
    <source>
        <dbReference type="ARBA" id="ARBA00022741"/>
    </source>
</evidence>
<evidence type="ECO:0000256" key="1">
    <source>
        <dbReference type="ARBA" id="ARBA00004651"/>
    </source>
</evidence>
<dbReference type="SMART" id="SM00382">
    <property type="entry name" value="AAA"/>
    <property type="match status" value="1"/>
</dbReference>
<evidence type="ECO:0000256" key="6">
    <source>
        <dbReference type="ARBA" id="ARBA00022840"/>
    </source>
</evidence>
<dbReference type="RefSeq" id="WP_092070238.1">
    <property type="nucleotide sequence ID" value="NZ_FNHB01000002.1"/>
</dbReference>
<dbReference type="STRING" id="146817.SAMN04488502_10299"/>
<dbReference type="InterPro" id="IPR039421">
    <property type="entry name" value="Type_1_exporter"/>
</dbReference>
<evidence type="ECO:0000313" key="13">
    <source>
        <dbReference type="Proteomes" id="UP000214880"/>
    </source>
</evidence>
<dbReference type="AlphaFoldDB" id="A0A1G9QAH9"/>
<dbReference type="PANTHER" id="PTHR24221:SF590">
    <property type="entry name" value="COMPONENT LINKED WITH THE ASSEMBLY OF CYTOCHROME' TRANSPORT TRANSMEMBRANE ATP-BINDING PROTEIN ABC TRANSPORTER CYDD-RELATED"/>
    <property type="match status" value="1"/>
</dbReference>
<dbReference type="InterPro" id="IPR036640">
    <property type="entry name" value="ABC1_TM_sf"/>
</dbReference>
<feature type="transmembrane region" description="Helical" evidence="9">
    <location>
        <begin position="16"/>
        <end position="35"/>
    </location>
</feature>
<dbReference type="SUPFAM" id="SSF90123">
    <property type="entry name" value="ABC transporter transmembrane region"/>
    <property type="match status" value="1"/>
</dbReference>
<dbReference type="InterPro" id="IPR017871">
    <property type="entry name" value="ABC_transporter-like_CS"/>
</dbReference>
<evidence type="ECO:0000259" key="10">
    <source>
        <dbReference type="PROSITE" id="PS50893"/>
    </source>
</evidence>
<reference evidence="12 13" key="1">
    <citation type="submission" date="2016-10" db="EMBL/GenBank/DDBJ databases">
        <authorList>
            <person name="de Groot N.N."/>
        </authorList>
    </citation>
    <scope>NUCLEOTIDE SEQUENCE [LARGE SCALE GENOMIC DNA]</scope>
    <source>
        <strain evidence="12 13">DSM 1736</strain>
    </source>
</reference>
<dbReference type="GO" id="GO:0042883">
    <property type="term" value="P:cysteine transport"/>
    <property type="evidence" value="ECO:0007669"/>
    <property type="project" value="InterPro"/>
</dbReference>
<feature type="transmembrane region" description="Helical" evidence="9">
    <location>
        <begin position="133"/>
        <end position="151"/>
    </location>
</feature>
<gene>
    <name evidence="12" type="ORF">SAMN04488502_10299</name>
</gene>
<dbReference type="Proteomes" id="UP000214880">
    <property type="component" value="Unassembled WGS sequence"/>
</dbReference>
<dbReference type="GO" id="GO:0140359">
    <property type="term" value="F:ABC-type transporter activity"/>
    <property type="evidence" value="ECO:0007669"/>
    <property type="project" value="InterPro"/>
</dbReference>
<feature type="transmembrane region" description="Helical" evidence="9">
    <location>
        <begin position="55"/>
        <end position="75"/>
    </location>
</feature>
<dbReference type="GO" id="GO:0005524">
    <property type="term" value="F:ATP binding"/>
    <property type="evidence" value="ECO:0007669"/>
    <property type="project" value="UniProtKB-KW"/>
</dbReference>
<evidence type="ECO:0000259" key="11">
    <source>
        <dbReference type="PROSITE" id="PS50929"/>
    </source>
</evidence>
<dbReference type="GO" id="GO:0016887">
    <property type="term" value="F:ATP hydrolysis activity"/>
    <property type="evidence" value="ECO:0007669"/>
    <property type="project" value="InterPro"/>
</dbReference>
<evidence type="ECO:0000256" key="2">
    <source>
        <dbReference type="ARBA" id="ARBA00022448"/>
    </source>
</evidence>
<evidence type="ECO:0000256" key="3">
    <source>
        <dbReference type="ARBA" id="ARBA00022475"/>
    </source>
</evidence>
<evidence type="ECO:0000256" key="4">
    <source>
        <dbReference type="ARBA" id="ARBA00022692"/>
    </source>
</evidence>
<keyword evidence="7 9" id="KW-1133">Transmembrane helix</keyword>
<dbReference type="Pfam" id="PF00005">
    <property type="entry name" value="ABC_tran"/>
    <property type="match status" value="1"/>
</dbReference>
<keyword evidence="6 12" id="KW-0067">ATP-binding</keyword>
<dbReference type="CDD" id="cd18584">
    <property type="entry name" value="ABC_6TM_AarD_CydD"/>
    <property type="match status" value="1"/>
</dbReference>
<dbReference type="PANTHER" id="PTHR24221">
    <property type="entry name" value="ATP-BINDING CASSETTE SUB-FAMILY B"/>
    <property type="match status" value="1"/>
</dbReference>
<keyword evidence="3" id="KW-1003">Cell membrane</keyword>
<dbReference type="InterPro" id="IPR011527">
    <property type="entry name" value="ABC1_TM_dom"/>
</dbReference>
<dbReference type="PROSITE" id="PS00211">
    <property type="entry name" value="ABC_TRANSPORTER_1"/>
    <property type="match status" value="1"/>
</dbReference>
<dbReference type="SUPFAM" id="SSF52540">
    <property type="entry name" value="P-loop containing nucleoside triphosphate hydrolases"/>
    <property type="match status" value="1"/>
</dbReference>
<accession>A0A1G9QAH9</accession>
<organism evidence="12 13">
    <name type="scientific">Dendrosporobacter quercicolus</name>
    <dbReference type="NCBI Taxonomy" id="146817"/>
    <lineage>
        <taxon>Bacteria</taxon>
        <taxon>Bacillati</taxon>
        <taxon>Bacillota</taxon>
        <taxon>Negativicutes</taxon>
        <taxon>Selenomonadales</taxon>
        <taxon>Sporomusaceae</taxon>
        <taxon>Dendrosporobacter</taxon>
    </lineage>
</organism>
<dbReference type="OrthoDB" id="9802264at2"/>
<evidence type="ECO:0000256" key="7">
    <source>
        <dbReference type="ARBA" id="ARBA00022989"/>
    </source>
</evidence>
<feature type="domain" description="ABC transporter" evidence="10">
    <location>
        <begin position="335"/>
        <end position="570"/>
    </location>
</feature>
<dbReference type="InterPro" id="IPR003593">
    <property type="entry name" value="AAA+_ATPase"/>
</dbReference>
<sequence>MIDRRLMEEMKKCRQRFFMLIGLSAGSGVLVILQADYLTKIIDGVFLGGLDLAAVWPWLLALLGIMLFRAVLIWLNEICAHRLAATIKSSVRERLARQLLTLGPTQVHGEQSGEMVNLLVEGVENIEPYFARFLPQLVVAAVIPLLVLGVVTPLDTTTALILLVTAPLIPLFMVLIGRAANELNKRQWATLSKLSAHFLDVLQGLTTLKIFGRSTEQARVIARLSNDFRDITLSVLKVAFLSALVLELAATISTALVAVTVGLRLLYVKLTFSQAFFLLLLAPEFYLPMRQLGGSFHAGMAGTAAADRIYQLLNRPVRSSRRGTVELADPAKLAVEFKGVTFAYQNGERPALSGFDLTLTPGEHVALVGPSGAGKSTVANLLLGFIEPQAGAIMVNGADITRLELSAWLKHLAYVPQSAHLFYGTVADNIRLSRAEASQAEVEAAAAAAGAHAFITGLPQGYNTIVGEGGQGLSGGEKRRLAIARAFLKDAPFLILDEATAGLDARHEQEIQLALDRLISGRTVLMIAHRLSTVYKADKIVVVSRGQAAEQGRHKELLDRQGLYYQLVTAFRGEL</sequence>
<evidence type="ECO:0000256" key="8">
    <source>
        <dbReference type="ARBA" id="ARBA00023136"/>
    </source>
</evidence>
<feature type="transmembrane region" description="Helical" evidence="9">
    <location>
        <begin position="157"/>
        <end position="176"/>
    </location>
</feature>
<dbReference type="EMBL" id="FNHB01000002">
    <property type="protein sequence ID" value="SDM07943.1"/>
    <property type="molecule type" value="Genomic_DNA"/>
</dbReference>
<keyword evidence="4 9" id="KW-0812">Transmembrane</keyword>
<feature type="domain" description="ABC transmembrane type-1" evidence="11">
    <location>
        <begin position="18"/>
        <end position="301"/>
    </location>
</feature>
<dbReference type="InterPro" id="IPR027417">
    <property type="entry name" value="P-loop_NTPase"/>
</dbReference>
<evidence type="ECO:0000313" key="12">
    <source>
        <dbReference type="EMBL" id="SDM07943.1"/>
    </source>
</evidence>
<dbReference type="PROSITE" id="PS50929">
    <property type="entry name" value="ABC_TM1F"/>
    <property type="match status" value="1"/>
</dbReference>
<name>A0A1G9QAH9_9FIRM</name>
<comment type="subcellular location">
    <subcellularLocation>
        <location evidence="1">Cell membrane</location>
        <topology evidence="1">Multi-pass membrane protein</topology>
    </subcellularLocation>
</comment>
<proteinExistence type="predicted"/>
<protein>
    <submittedName>
        <fullName evidence="12">ATP-binding cassette, subfamily C, CydD</fullName>
    </submittedName>
</protein>
<dbReference type="InterPro" id="IPR014216">
    <property type="entry name" value="ABC_transptr_CydD"/>
</dbReference>